<dbReference type="PATRIC" id="fig|178900.6.peg.2004"/>
<dbReference type="Proteomes" id="UP000075312">
    <property type="component" value="Unassembled WGS sequence"/>
</dbReference>
<gene>
    <name evidence="1" type="ORF">AD952_11475</name>
</gene>
<proteinExistence type="predicted"/>
<comment type="caution">
    <text evidence="1">The sequence shown here is derived from an EMBL/GenBank/DDBJ whole genome shotgun (WGS) entry which is preliminary data.</text>
</comment>
<reference evidence="1 2" key="1">
    <citation type="submission" date="2015-06" db="EMBL/GenBank/DDBJ databases">
        <title>Improved classification and identification of acetic acid bacteria using matrix-assisted laser desorption/ionization time-of-flight mass spectrometry; Gluconobacter nephelii and Gluconobacter uchimurae are later heterotypic synonyms of Gluconobacter japonicus and Gluconobacter oxydans, respectively.</title>
        <authorList>
            <person name="Li L."/>
            <person name="Cleenwerck I."/>
            <person name="De Vuyst L."/>
            <person name="Vandamme P."/>
        </authorList>
    </citation>
    <scope>NUCLEOTIDE SEQUENCE [LARGE SCALE GENOMIC DNA]</scope>
    <source>
        <strain evidence="1 2">LMG 1608</strain>
    </source>
</reference>
<accession>A0A149USI4</accession>
<evidence type="ECO:0000313" key="2">
    <source>
        <dbReference type="Proteomes" id="UP000075312"/>
    </source>
</evidence>
<name>A0A149USI4_9PROT</name>
<sequence length="91" mass="10499">MNICISNINYYFDGITEKHFDSNKETSLTAQSYQNWVKKVSESCRETSSFSPEGSGFSSDIELCVSAEKLRFIQNNFQKIDTPLRSHRLLH</sequence>
<protein>
    <submittedName>
        <fullName evidence="1">Uncharacterized protein</fullName>
    </submittedName>
</protein>
<evidence type="ECO:0000313" key="1">
    <source>
        <dbReference type="EMBL" id="KXV70892.1"/>
    </source>
</evidence>
<dbReference type="EMBL" id="LHZY01000046">
    <property type="protein sequence ID" value="KXV70892.1"/>
    <property type="molecule type" value="Genomic_DNA"/>
</dbReference>
<dbReference type="AlphaFoldDB" id="A0A149USI4"/>
<organism evidence="1 2">
    <name type="scientific">Acetobacter cerevisiae</name>
    <dbReference type="NCBI Taxonomy" id="178900"/>
    <lineage>
        <taxon>Bacteria</taxon>
        <taxon>Pseudomonadati</taxon>
        <taxon>Pseudomonadota</taxon>
        <taxon>Alphaproteobacteria</taxon>
        <taxon>Acetobacterales</taxon>
        <taxon>Acetobacteraceae</taxon>
        <taxon>Acetobacter</taxon>
    </lineage>
</organism>